<name>A0A4U1INX9_9BACT</name>
<organism evidence="1 2">
    <name type="scientific">Polyangium fumosum</name>
    <dbReference type="NCBI Taxonomy" id="889272"/>
    <lineage>
        <taxon>Bacteria</taxon>
        <taxon>Pseudomonadati</taxon>
        <taxon>Myxococcota</taxon>
        <taxon>Polyangia</taxon>
        <taxon>Polyangiales</taxon>
        <taxon>Polyangiaceae</taxon>
        <taxon>Polyangium</taxon>
    </lineage>
</organism>
<evidence type="ECO:0000313" key="1">
    <source>
        <dbReference type="EMBL" id="TKC95841.1"/>
    </source>
</evidence>
<sequence>MTHLFHGLEEWFDYSTTSFQAAGANAELDPRHIPTTPTAYNSETYRWLATRYRDIYLDLYQAIQADGTLIRKQPPHFTQEWAKHFEPITIWKQVCPLFVFGQALGGLDERHRDLARAYALGYGVPVMAIDRMMDALPGAQATKHTWLFVLASYALGLEQLQKVDAPPAAERCFLRHTQEMYHFFWGEERARYQLPEVVSEATLTKYLEGDSRLLSSIFFPVTIEWAFLLAQGSLPPAFAPALVALRRMRQLNDEVVDADEDIRFGIVTFPYLHGLSSPQGAELAENVHATWKLDREEPGSPKMAELTAQRRLLLQKAGSFEAAAHFSMGCLKTVMQAVMGHLPAKNAFDVTLLVNQRVSHLYRLAQHGWNEIPGVYQPEPFAPSSHAALPLSVPWA</sequence>
<dbReference type="RefSeq" id="WP_136935581.1">
    <property type="nucleotide sequence ID" value="NZ_SSMQ01000092.1"/>
</dbReference>
<dbReference type="Proteomes" id="UP000309215">
    <property type="component" value="Unassembled WGS sequence"/>
</dbReference>
<accession>A0A4U1INX9</accession>
<keyword evidence="2" id="KW-1185">Reference proteome</keyword>
<protein>
    <submittedName>
        <fullName evidence="1">Uncharacterized protein</fullName>
    </submittedName>
</protein>
<dbReference type="AlphaFoldDB" id="A0A4U1INX9"/>
<comment type="caution">
    <text evidence="1">The sequence shown here is derived from an EMBL/GenBank/DDBJ whole genome shotgun (WGS) entry which is preliminary data.</text>
</comment>
<gene>
    <name evidence="1" type="ORF">E8A74_46255</name>
</gene>
<dbReference type="EMBL" id="SSMQ01000092">
    <property type="protein sequence ID" value="TKC95841.1"/>
    <property type="molecule type" value="Genomic_DNA"/>
</dbReference>
<proteinExistence type="predicted"/>
<reference evidence="1 2" key="1">
    <citation type="submission" date="2019-04" db="EMBL/GenBank/DDBJ databases">
        <authorList>
            <person name="Li Y."/>
            <person name="Wang J."/>
        </authorList>
    </citation>
    <scope>NUCLEOTIDE SEQUENCE [LARGE SCALE GENOMIC DNA]</scope>
    <source>
        <strain evidence="1 2">DSM 14668</strain>
    </source>
</reference>
<evidence type="ECO:0000313" key="2">
    <source>
        <dbReference type="Proteomes" id="UP000309215"/>
    </source>
</evidence>